<sequence length="315" mass="35474">YPDGAFESRYPLHIEECQGQGCLGRLRQHLLEDRLAGGGGENLMHAPSWGRARRSLVQELFLDLFDLGVRLLEADPTEDDVLELQQLWQVFANSFGISPPDLADVLDGGRVPDFLRAEEVLDVVLLVSVTLLLNFHIVQLEHNGRIVGRNLVQEMYGDASSLQVVFHEIPGKRWDALTHLLDLLGVSEHAVQMAEVGVEAANTSQRLLERNPFLSYIGVDPYFKNDRLYADVLQRLSFFIDAGRFTLHRNTSLNASLQVADESLDIVFLDARHDYEAVLDDVAAWKPKAMAVFKETFNAPDRTMHLAPDGVWWDS</sequence>
<evidence type="ECO:0000313" key="1">
    <source>
        <dbReference type="EMBL" id="CAK9003342.1"/>
    </source>
</evidence>
<proteinExistence type="predicted"/>
<keyword evidence="2" id="KW-1185">Reference proteome</keyword>
<name>A0ABP0IPA1_9DINO</name>
<dbReference type="Pfam" id="PF13578">
    <property type="entry name" value="Methyltransf_24"/>
    <property type="match status" value="1"/>
</dbReference>
<evidence type="ECO:0000313" key="2">
    <source>
        <dbReference type="Proteomes" id="UP001642484"/>
    </source>
</evidence>
<dbReference type="EMBL" id="CAXAMN010003191">
    <property type="protein sequence ID" value="CAK9003342.1"/>
    <property type="molecule type" value="Genomic_DNA"/>
</dbReference>
<organism evidence="1 2">
    <name type="scientific">Durusdinium trenchii</name>
    <dbReference type="NCBI Taxonomy" id="1381693"/>
    <lineage>
        <taxon>Eukaryota</taxon>
        <taxon>Sar</taxon>
        <taxon>Alveolata</taxon>
        <taxon>Dinophyceae</taxon>
        <taxon>Suessiales</taxon>
        <taxon>Symbiodiniaceae</taxon>
        <taxon>Durusdinium</taxon>
    </lineage>
</organism>
<comment type="caution">
    <text evidence="1">The sequence shown here is derived from an EMBL/GenBank/DDBJ whole genome shotgun (WGS) entry which is preliminary data.</text>
</comment>
<feature type="non-terminal residue" evidence="1">
    <location>
        <position position="1"/>
    </location>
</feature>
<dbReference type="Proteomes" id="UP001642484">
    <property type="component" value="Unassembled WGS sequence"/>
</dbReference>
<gene>
    <name evidence="1" type="ORF">CCMP2556_LOCUS7253</name>
</gene>
<protein>
    <submittedName>
        <fullName evidence="1">Uncharacterized protein</fullName>
    </submittedName>
</protein>
<reference evidence="1 2" key="1">
    <citation type="submission" date="2024-02" db="EMBL/GenBank/DDBJ databases">
        <authorList>
            <person name="Chen Y."/>
            <person name="Shah S."/>
            <person name="Dougan E. K."/>
            <person name="Thang M."/>
            <person name="Chan C."/>
        </authorList>
    </citation>
    <scope>NUCLEOTIDE SEQUENCE [LARGE SCALE GENOMIC DNA]</scope>
</reference>
<accession>A0ABP0IPA1</accession>